<dbReference type="CDD" id="cd00093">
    <property type="entry name" value="HTH_XRE"/>
    <property type="match status" value="1"/>
</dbReference>
<dbReference type="PANTHER" id="PTHR46558:SF13">
    <property type="entry name" value="HTH-TYPE TRANSCRIPTIONAL REGULATOR IMMR"/>
    <property type="match status" value="1"/>
</dbReference>
<dbReference type="SUPFAM" id="SSF47413">
    <property type="entry name" value="lambda repressor-like DNA-binding domains"/>
    <property type="match status" value="1"/>
</dbReference>
<name>A0A291QPE8_9BACT</name>
<dbReference type="InterPro" id="IPR010982">
    <property type="entry name" value="Lambda_DNA-bd_dom_sf"/>
</dbReference>
<evidence type="ECO:0000313" key="4">
    <source>
        <dbReference type="Proteomes" id="UP000220133"/>
    </source>
</evidence>
<evidence type="ECO:0000259" key="2">
    <source>
        <dbReference type="PROSITE" id="PS50943"/>
    </source>
</evidence>
<dbReference type="RefSeq" id="WP_098192104.1">
    <property type="nucleotide sequence ID" value="NZ_CP023777.1"/>
</dbReference>
<feature type="domain" description="HTH cro/C1-type" evidence="2">
    <location>
        <begin position="7"/>
        <end position="61"/>
    </location>
</feature>
<organism evidence="3 4">
    <name type="scientific">Chitinophaga caeni</name>
    <dbReference type="NCBI Taxonomy" id="2029983"/>
    <lineage>
        <taxon>Bacteria</taxon>
        <taxon>Pseudomonadati</taxon>
        <taxon>Bacteroidota</taxon>
        <taxon>Chitinophagia</taxon>
        <taxon>Chitinophagales</taxon>
        <taxon>Chitinophagaceae</taxon>
        <taxon>Chitinophaga</taxon>
    </lineage>
</organism>
<sequence>MSFGKRLLEARKKKGISQEEMASHLGTKGPAIGRYERDEMKPSIDAATKMAKVLGVSLDWLVGITDMELDAATLGRIQDINKLSQKDKELVFEFLDSFIANRKIKNVLQ</sequence>
<dbReference type="Proteomes" id="UP000220133">
    <property type="component" value="Chromosome"/>
</dbReference>
<protein>
    <submittedName>
        <fullName evidence="3">Transcriptional regulator</fullName>
    </submittedName>
</protein>
<dbReference type="EMBL" id="CP023777">
    <property type="protein sequence ID" value="ATL45714.1"/>
    <property type="molecule type" value="Genomic_DNA"/>
</dbReference>
<dbReference type="PROSITE" id="PS50943">
    <property type="entry name" value="HTH_CROC1"/>
    <property type="match status" value="1"/>
</dbReference>
<dbReference type="Pfam" id="PF01381">
    <property type="entry name" value="HTH_3"/>
    <property type="match status" value="1"/>
</dbReference>
<dbReference type="SMART" id="SM00530">
    <property type="entry name" value="HTH_XRE"/>
    <property type="match status" value="1"/>
</dbReference>
<dbReference type="AlphaFoldDB" id="A0A291QPE8"/>
<dbReference type="InterPro" id="IPR001387">
    <property type="entry name" value="Cro/C1-type_HTH"/>
</dbReference>
<dbReference type="OrthoDB" id="881869at2"/>
<keyword evidence="4" id="KW-1185">Reference proteome</keyword>
<proteinExistence type="predicted"/>
<dbReference type="GO" id="GO:0003677">
    <property type="term" value="F:DNA binding"/>
    <property type="evidence" value="ECO:0007669"/>
    <property type="project" value="UniProtKB-KW"/>
</dbReference>
<dbReference type="NCBIfam" id="NF041951">
    <property type="entry name" value="phage_RstR"/>
    <property type="match status" value="1"/>
</dbReference>
<dbReference type="Gene3D" id="1.10.260.40">
    <property type="entry name" value="lambda repressor-like DNA-binding domains"/>
    <property type="match status" value="1"/>
</dbReference>
<gene>
    <name evidence="3" type="ORF">COR50_00245</name>
</gene>
<dbReference type="PANTHER" id="PTHR46558">
    <property type="entry name" value="TRACRIPTIONAL REGULATORY PROTEIN-RELATED-RELATED"/>
    <property type="match status" value="1"/>
</dbReference>
<evidence type="ECO:0000313" key="3">
    <source>
        <dbReference type="EMBL" id="ATL45714.1"/>
    </source>
</evidence>
<dbReference type="KEGG" id="cbae:COR50_00245"/>
<reference evidence="3 4" key="1">
    <citation type="submission" date="2017-10" db="EMBL/GenBank/DDBJ databases">
        <title>Paenichitinophaga pekingensis gen. nov., sp. nov., isolated from activated sludge.</title>
        <authorList>
            <person name="Jin D."/>
            <person name="Kong X."/>
            <person name="Deng Y."/>
            <person name="Bai Z."/>
        </authorList>
    </citation>
    <scope>NUCLEOTIDE SEQUENCE [LARGE SCALE GENOMIC DNA]</scope>
    <source>
        <strain evidence="3 4">13</strain>
    </source>
</reference>
<accession>A0A291QPE8</accession>
<dbReference type="InterPro" id="IPR049639">
    <property type="entry name" value="RstR"/>
</dbReference>
<evidence type="ECO:0000256" key="1">
    <source>
        <dbReference type="ARBA" id="ARBA00023125"/>
    </source>
</evidence>
<keyword evidence="1" id="KW-0238">DNA-binding</keyword>